<comment type="caution">
    <text evidence="3">The sequence shown here is derived from an EMBL/GenBank/DDBJ whole genome shotgun (WGS) entry which is preliminary data.</text>
</comment>
<dbReference type="Proteomes" id="UP000545876">
    <property type="component" value="Unassembled WGS sequence"/>
</dbReference>
<reference evidence="3 4" key="1">
    <citation type="journal article" date="2020" name="Biotechnol. Biofuels">
        <title>New insights from the biogas microbiome by comprehensive genome-resolved metagenomics of nearly 1600 species originating from multiple anaerobic digesters.</title>
        <authorList>
            <person name="Campanaro S."/>
            <person name="Treu L."/>
            <person name="Rodriguez-R L.M."/>
            <person name="Kovalovszki A."/>
            <person name="Ziels R.M."/>
            <person name="Maus I."/>
            <person name="Zhu X."/>
            <person name="Kougias P.G."/>
            <person name="Basile A."/>
            <person name="Luo G."/>
            <person name="Schluter A."/>
            <person name="Konstantinidis K.T."/>
            <person name="Angelidaki I."/>
        </authorList>
    </citation>
    <scope>NUCLEOTIDE SEQUENCE [LARGE SCALE GENOMIC DNA]</scope>
    <source>
        <strain evidence="3">AS06rmzACSIP_65</strain>
    </source>
</reference>
<sequence length="230" mass="25644">MKIVKKNDKGFPFLLGQMADPPESLFCKGDISLLGHRIVTIVGTRKVTEYGRKIVELLLGEFLKEMNIVVASGMAFGVDEYVHKVCLRRGIKTMAVLPGGLEDVIPERNYLLKEEINKKGLLVAEHPGKVPWGKYLYIRRNRILAGVSGMVVVIQAGETSGSLSTARFALDYNRDVLVIPGDITREVSKGCNLLAKEGAEMITCLEDFKNILRIEENQLTFFEGRKGEYP</sequence>
<evidence type="ECO:0000313" key="4">
    <source>
        <dbReference type="Proteomes" id="UP000545876"/>
    </source>
</evidence>
<name>A0A847D0S0_9BACT</name>
<dbReference type="InterPro" id="IPR057666">
    <property type="entry name" value="DrpA_SLOG"/>
</dbReference>
<comment type="similarity">
    <text evidence="1">Belongs to the DprA/Smf family.</text>
</comment>
<dbReference type="NCBIfam" id="TIGR00732">
    <property type="entry name" value="dprA"/>
    <property type="match status" value="1"/>
</dbReference>
<evidence type="ECO:0000313" key="3">
    <source>
        <dbReference type="EMBL" id="NLD25073.1"/>
    </source>
</evidence>
<dbReference type="Pfam" id="PF02481">
    <property type="entry name" value="DNA_processg_A"/>
    <property type="match status" value="1"/>
</dbReference>
<dbReference type="EMBL" id="JAAZBX010000001">
    <property type="protein sequence ID" value="NLD25073.1"/>
    <property type="molecule type" value="Genomic_DNA"/>
</dbReference>
<evidence type="ECO:0000256" key="1">
    <source>
        <dbReference type="ARBA" id="ARBA00006525"/>
    </source>
</evidence>
<dbReference type="PANTHER" id="PTHR43022:SF1">
    <property type="entry name" value="PROTEIN SMF"/>
    <property type="match status" value="1"/>
</dbReference>
<evidence type="ECO:0000259" key="2">
    <source>
        <dbReference type="Pfam" id="PF02481"/>
    </source>
</evidence>
<dbReference type="InterPro" id="IPR003488">
    <property type="entry name" value="DprA"/>
</dbReference>
<dbReference type="SUPFAM" id="SSF102405">
    <property type="entry name" value="MCP/YpsA-like"/>
    <property type="match status" value="1"/>
</dbReference>
<gene>
    <name evidence="3" type="primary">dprA</name>
    <name evidence="3" type="ORF">GX656_00320</name>
</gene>
<organism evidence="3 4">
    <name type="scientific">Candidatus Dojkabacteria bacterium</name>
    <dbReference type="NCBI Taxonomy" id="2099670"/>
    <lineage>
        <taxon>Bacteria</taxon>
        <taxon>Candidatus Dojkabacteria</taxon>
    </lineage>
</organism>
<proteinExistence type="inferred from homology"/>
<dbReference type="Gene3D" id="3.40.50.450">
    <property type="match status" value="1"/>
</dbReference>
<dbReference type="PANTHER" id="PTHR43022">
    <property type="entry name" value="PROTEIN SMF"/>
    <property type="match status" value="1"/>
</dbReference>
<feature type="domain" description="Smf/DprA SLOG" evidence="2">
    <location>
        <begin position="3"/>
        <end position="209"/>
    </location>
</feature>
<dbReference type="GO" id="GO:0009294">
    <property type="term" value="P:DNA-mediated transformation"/>
    <property type="evidence" value="ECO:0007669"/>
    <property type="project" value="InterPro"/>
</dbReference>
<accession>A0A847D0S0</accession>
<dbReference type="AlphaFoldDB" id="A0A847D0S0"/>
<protein>
    <submittedName>
        <fullName evidence="3">DNA-protecting protein DprA</fullName>
    </submittedName>
</protein>